<dbReference type="AlphaFoldDB" id="A0A8X6UET6"/>
<name>A0A8X6UET6_NEPPI</name>
<comment type="caution">
    <text evidence="2">The sequence shown here is derived from an EMBL/GenBank/DDBJ whole genome shotgun (WGS) entry which is preliminary data.</text>
</comment>
<accession>A0A8X6UET6</accession>
<evidence type="ECO:0000313" key="3">
    <source>
        <dbReference type="Proteomes" id="UP000887013"/>
    </source>
</evidence>
<evidence type="ECO:0000313" key="2">
    <source>
        <dbReference type="EMBL" id="GFU09781.1"/>
    </source>
</evidence>
<dbReference type="Proteomes" id="UP000887013">
    <property type="component" value="Unassembled WGS sequence"/>
</dbReference>
<reference evidence="2" key="1">
    <citation type="submission" date="2020-08" db="EMBL/GenBank/DDBJ databases">
        <title>Multicomponent nature underlies the extraordinary mechanical properties of spider dragline silk.</title>
        <authorList>
            <person name="Kono N."/>
            <person name="Nakamura H."/>
            <person name="Mori M."/>
            <person name="Yoshida Y."/>
            <person name="Ohtoshi R."/>
            <person name="Malay A.D."/>
            <person name="Moran D.A.P."/>
            <person name="Tomita M."/>
            <person name="Numata K."/>
            <person name="Arakawa K."/>
        </authorList>
    </citation>
    <scope>NUCLEOTIDE SEQUENCE</scope>
</reference>
<feature type="non-terminal residue" evidence="2">
    <location>
        <position position="1"/>
    </location>
</feature>
<evidence type="ECO:0000256" key="1">
    <source>
        <dbReference type="SAM" id="MobiDB-lite"/>
    </source>
</evidence>
<gene>
    <name evidence="2" type="ORF">NPIL_130631</name>
</gene>
<sequence length="56" mass="6551">VINTNAREFYVRIQFLRMSPTFAANWLQRTKQVSTDPKVQEVPGDSLHYPTEQKTL</sequence>
<proteinExistence type="predicted"/>
<organism evidence="2 3">
    <name type="scientific">Nephila pilipes</name>
    <name type="common">Giant wood spider</name>
    <name type="synonym">Nephila maculata</name>
    <dbReference type="NCBI Taxonomy" id="299642"/>
    <lineage>
        <taxon>Eukaryota</taxon>
        <taxon>Metazoa</taxon>
        <taxon>Ecdysozoa</taxon>
        <taxon>Arthropoda</taxon>
        <taxon>Chelicerata</taxon>
        <taxon>Arachnida</taxon>
        <taxon>Araneae</taxon>
        <taxon>Araneomorphae</taxon>
        <taxon>Entelegynae</taxon>
        <taxon>Araneoidea</taxon>
        <taxon>Nephilidae</taxon>
        <taxon>Nephila</taxon>
    </lineage>
</organism>
<dbReference type="EMBL" id="BMAW01078142">
    <property type="protein sequence ID" value="GFU09781.1"/>
    <property type="molecule type" value="Genomic_DNA"/>
</dbReference>
<feature type="region of interest" description="Disordered" evidence="1">
    <location>
        <begin position="33"/>
        <end position="56"/>
    </location>
</feature>
<keyword evidence="3" id="KW-1185">Reference proteome</keyword>
<protein>
    <submittedName>
        <fullName evidence="2">Uncharacterized protein</fullName>
    </submittedName>
</protein>